<evidence type="ECO:0000313" key="7">
    <source>
        <dbReference type="EMBL" id="AUX37752.1"/>
    </source>
</evidence>
<evidence type="ECO:0000256" key="1">
    <source>
        <dbReference type="ARBA" id="ARBA00004952"/>
    </source>
</evidence>
<proteinExistence type="predicted"/>
<dbReference type="PANTHER" id="PTHR11098">
    <property type="entry name" value="NICOTINATE PHOSPHORIBOSYLTRANSFERASE"/>
    <property type="match status" value="1"/>
</dbReference>
<dbReference type="EMBL" id="CP012672">
    <property type="protein sequence ID" value="AUX37752.1"/>
    <property type="molecule type" value="Genomic_DNA"/>
</dbReference>
<keyword evidence="3" id="KW-0597">Phosphoprotein</keyword>
<evidence type="ECO:0000259" key="6">
    <source>
        <dbReference type="Pfam" id="PF17956"/>
    </source>
</evidence>
<accession>A0A4V0NHT1</accession>
<dbReference type="GO" id="GO:0034355">
    <property type="term" value="P:NAD+ biosynthetic process via the salvage pathway"/>
    <property type="evidence" value="ECO:0007669"/>
    <property type="project" value="TreeGrafter"/>
</dbReference>
<evidence type="ECO:0000313" key="8">
    <source>
        <dbReference type="Proteomes" id="UP000295497"/>
    </source>
</evidence>
<dbReference type="Pfam" id="PF17956">
    <property type="entry name" value="NAPRTase_C"/>
    <property type="match status" value="1"/>
</dbReference>
<dbReference type="SUPFAM" id="SSF51690">
    <property type="entry name" value="Nicotinate/Quinolinate PRTase C-terminal domain-like"/>
    <property type="match status" value="2"/>
</dbReference>
<organism evidence="7 8">
    <name type="scientific">Sorangium cellulosum</name>
    <name type="common">Polyangium cellulosum</name>
    <dbReference type="NCBI Taxonomy" id="56"/>
    <lineage>
        <taxon>Bacteria</taxon>
        <taxon>Pseudomonadati</taxon>
        <taxon>Myxococcota</taxon>
        <taxon>Polyangia</taxon>
        <taxon>Polyangiales</taxon>
        <taxon>Polyangiaceae</taxon>
        <taxon>Sorangium</taxon>
    </lineage>
</organism>
<dbReference type="AlphaFoldDB" id="A0A4V0NHT1"/>
<keyword evidence="5" id="KW-0662">Pyridine nucleotide biosynthesis</keyword>
<protein>
    <recommendedName>
        <fullName evidence="2">nicotinate phosphoribosyltransferase</fullName>
        <ecNumber evidence="2">6.3.4.21</ecNumber>
    </recommendedName>
</protein>
<evidence type="ECO:0000256" key="4">
    <source>
        <dbReference type="ARBA" id="ARBA00022598"/>
    </source>
</evidence>
<dbReference type="GO" id="GO:0004516">
    <property type="term" value="F:nicotinate phosphoribosyltransferase activity"/>
    <property type="evidence" value="ECO:0007669"/>
    <property type="project" value="UniProtKB-EC"/>
</dbReference>
<dbReference type="UniPathway" id="UPA00253">
    <property type="reaction ID" value="UER00457"/>
</dbReference>
<gene>
    <name evidence="7" type="ORF">SOCE836_099830</name>
</gene>
<sequence>MPAAMLRASPLLTDGRALLDADRLLHAGVADRRASFELAFTAMPPHTGFLVVAGVEAALDALAVDDARLDAGAVFAARAACGLSDALVERLAGAPISVDIDAMPDGTIAFPGAPVVTVEGPFIEALLAGALLVPALRRGTAAATRAARLHIAADGGAIVDGSSARVPFAEEALALARAAHVGGAAATTSALAATALGIPFRGEAGIELGELAPPPSPLEGSWPWYADRMVDLGGREEEALLLEARRVGTTAGGWIATGLAEPEGAPPAVRYELVALEEAGAWALRQGTSDRGDVIAGRKMVARYYDEAGRAACDVIHLAHERMLAPRSLGAARLAPLARAVMRGGHALEAPEPPSAGRERSVAARQLLPHAVAHLRAPARYPVQLSPALIALREPDPPSTLR</sequence>
<dbReference type="InterPro" id="IPR041619">
    <property type="entry name" value="NAPRTase_C"/>
</dbReference>
<dbReference type="Proteomes" id="UP000295497">
    <property type="component" value="Chromosome"/>
</dbReference>
<keyword evidence="4" id="KW-0436">Ligase</keyword>
<reference evidence="7 8" key="1">
    <citation type="submission" date="2015-09" db="EMBL/GenBank/DDBJ databases">
        <title>Sorangium comparison.</title>
        <authorList>
            <person name="Zaburannyi N."/>
            <person name="Bunk B."/>
            <person name="Overmann J."/>
            <person name="Mueller R."/>
        </authorList>
    </citation>
    <scope>NUCLEOTIDE SEQUENCE [LARGE SCALE GENOMIC DNA]</scope>
    <source>
        <strain evidence="7 8">So ce836</strain>
    </source>
</reference>
<comment type="pathway">
    <text evidence="1">Cofactor biosynthesis; NAD(+) biosynthesis; nicotinate D-ribonucleotide from nicotinate: step 1/1.</text>
</comment>
<name>A0A4V0NHT1_SORCE</name>
<dbReference type="InterPro" id="IPR036068">
    <property type="entry name" value="Nicotinate_pribotase-like_C"/>
</dbReference>
<dbReference type="GO" id="GO:0005829">
    <property type="term" value="C:cytosol"/>
    <property type="evidence" value="ECO:0007669"/>
    <property type="project" value="TreeGrafter"/>
</dbReference>
<evidence type="ECO:0000256" key="2">
    <source>
        <dbReference type="ARBA" id="ARBA00013236"/>
    </source>
</evidence>
<dbReference type="InterPro" id="IPR007229">
    <property type="entry name" value="Nic_PRibTrfase-Fam"/>
</dbReference>
<dbReference type="Gene3D" id="3.20.140.10">
    <property type="entry name" value="nicotinate phosphoribosyltransferase"/>
    <property type="match status" value="2"/>
</dbReference>
<dbReference type="PANTHER" id="PTHR11098:SF1">
    <property type="entry name" value="NICOTINATE PHOSPHORIBOSYLTRANSFERASE"/>
    <property type="match status" value="1"/>
</dbReference>
<evidence type="ECO:0000256" key="3">
    <source>
        <dbReference type="ARBA" id="ARBA00022553"/>
    </source>
</evidence>
<feature type="domain" description="Nicotinate phosphoribosyltransferase C-terminal" evidence="6">
    <location>
        <begin position="298"/>
        <end position="392"/>
    </location>
</feature>
<dbReference type="SUPFAM" id="SSF54675">
    <property type="entry name" value="Nicotinate/Quinolinate PRTase N-terminal domain-like"/>
    <property type="match status" value="1"/>
</dbReference>
<evidence type="ECO:0000256" key="5">
    <source>
        <dbReference type="ARBA" id="ARBA00022642"/>
    </source>
</evidence>
<dbReference type="EC" id="6.3.4.21" evidence="2"/>